<dbReference type="GO" id="GO:0019877">
    <property type="term" value="P:diaminopimelate biosynthetic process"/>
    <property type="evidence" value="ECO:0007669"/>
    <property type="project" value="UniProtKB-ARBA"/>
</dbReference>
<feature type="binding site" evidence="2">
    <location>
        <position position="139"/>
    </location>
    <ligand>
        <name>Mn(2+)</name>
        <dbReference type="ChEBI" id="CHEBI:29035"/>
        <label>2</label>
    </ligand>
</feature>
<organism evidence="4 5">
    <name type="scientific">Phocicoccus schoeneichii</name>
    <dbReference type="NCBI Taxonomy" id="1812261"/>
    <lineage>
        <taxon>Bacteria</taxon>
        <taxon>Bacillati</taxon>
        <taxon>Bacillota</taxon>
        <taxon>Bacilli</taxon>
        <taxon>Bacillales</taxon>
        <taxon>Salinicoccaceae</taxon>
        <taxon>Phocicoccus</taxon>
    </lineage>
</organism>
<dbReference type="AlphaFoldDB" id="A0A6V7R0F7"/>
<keyword evidence="2" id="KW-0479">Metal-binding</keyword>
<dbReference type="PANTHER" id="PTHR11014">
    <property type="entry name" value="PEPTIDASE M20 FAMILY MEMBER"/>
    <property type="match status" value="1"/>
</dbReference>
<feature type="binding site" evidence="2">
    <location>
        <position position="164"/>
    </location>
    <ligand>
        <name>Mn(2+)</name>
        <dbReference type="ChEBI" id="CHEBI:29035"/>
        <label>2</label>
    </ligand>
</feature>
<dbReference type="InterPro" id="IPR011650">
    <property type="entry name" value="Peptidase_M20_dimer"/>
</dbReference>
<dbReference type="InterPro" id="IPR036264">
    <property type="entry name" value="Bact_exopeptidase_dim_dom"/>
</dbReference>
<dbReference type="EMBL" id="CAJEWE010000003">
    <property type="protein sequence ID" value="CAD2070810.1"/>
    <property type="molecule type" value="Genomic_DNA"/>
</dbReference>
<feature type="binding site" evidence="2">
    <location>
        <position position="105"/>
    </location>
    <ligand>
        <name>Mn(2+)</name>
        <dbReference type="ChEBI" id="CHEBI:29035"/>
        <label>2</label>
    </ligand>
</feature>
<dbReference type="PIRSF" id="PIRSF005962">
    <property type="entry name" value="Pept_M20D_amidohydro"/>
    <property type="match status" value="1"/>
</dbReference>
<evidence type="ECO:0000313" key="5">
    <source>
        <dbReference type="Proteomes" id="UP000521032"/>
    </source>
</evidence>
<dbReference type="Proteomes" id="UP000521032">
    <property type="component" value="Unassembled WGS sequence"/>
</dbReference>
<proteinExistence type="predicted"/>
<evidence type="ECO:0000256" key="2">
    <source>
        <dbReference type="PIRSR" id="PIRSR005962-1"/>
    </source>
</evidence>
<feature type="binding site" evidence="2">
    <location>
        <position position="363"/>
    </location>
    <ligand>
        <name>Mn(2+)</name>
        <dbReference type="ChEBI" id="CHEBI:29035"/>
        <label>2</label>
    </ligand>
</feature>
<dbReference type="SUPFAM" id="SSF53187">
    <property type="entry name" value="Zn-dependent exopeptidases"/>
    <property type="match status" value="1"/>
</dbReference>
<accession>A0A6V7R0F7</accession>
<reference evidence="4 5" key="1">
    <citation type="submission" date="2020-07" db="EMBL/GenBank/DDBJ databases">
        <authorList>
            <person name="Criscuolo A."/>
        </authorList>
    </citation>
    <scope>NUCLEOTIDE SEQUENCE [LARGE SCALE GENOMIC DNA]</scope>
    <source>
        <strain evidence="5">CIP 111030</strain>
    </source>
</reference>
<dbReference type="PANTHER" id="PTHR11014:SF63">
    <property type="entry name" value="METALLOPEPTIDASE, PUTATIVE (AFU_ORTHOLOGUE AFUA_6G09600)-RELATED"/>
    <property type="match status" value="1"/>
</dbReference>
<dbReference type="Gene3D" id="3.30.70.360">
    <property type="match status" value="1"/>
</dbReference>
<keyword evidence="2" id="KW-0464">Manganese</keyword>
<dbReference type="Gene3D" id="3.40.630.10">
    <property type="entry name" value="Zn peptidases"/>
    <property type="match status" value="1"/>
</dbReference>
<dbReference type="NCBIfam" id="TIGR01891">
    <property type="entry name" value="amidohydrolases"/>
    <property type="match status" value="1"/>
</dbReference>
<dbReference type="GO" id="GO:0046872">
    <property type="term" value="F:metal ion binding"/>
    <property type="evidence" value="ECO:0007669"/>
    <property type="project" value="UniProtKB-KW"/>
</dbReference>
<dbReference type="InterPro" id="IPR002933">
    <property type="entry name" value="Peptidase_M20"/>
</dbReference>
<name>A0A6V7R0F7_9BACL</name>
<evidence type="ECO:0000256" key="1">
    <source>
        <dbReference type="ARBA" id="ARBA00022801"/>
    </source>
</evidence>
<feature type="binding site" evidence="2">
    <location>
        <position position="103"/>
    </location>
    <ligand>
        <name>Mn(2+)</name>
        <dbReference type="ChEBI" id="CHEBI:29035"/>
        <label>2</label>
    </ligand>
</feature>
<protein>
    <submittedName>
        <fullName evidence="4">Putative hydrolase YxeP</fullName>
    </submittedName>
</protein>
<dbReference type="RefSeq" id="WP_186084430.1">
    <property type="nucleotide sequence ID" value="NZ_BMDB01000003.1"/>
</dbReference>
<keyword evidence="5" id="KW-1185">Reference proteome</keyword>
<comment type="caution">
    <text evidence="4">The sequence shown here is derived from an EMBL/GenBank/DDBJ whole genome shotgun (WGS) entry which is preliminary data.</text>
</comment>
<evidence type="ECO:0000259" key="3">
    <source>
        <dbReference type="Pfam" id="PF07687"/>
    </source>
</evidence>
<dbReference type="GO" id="GO:0050118">
    <property type="term" value="F:N-acetyldiaminopimelate deacetylase activity"/>
    <property type="evidence" value="ECO:0007669"/>
    <property type="project" value="UniProtKB-ARBA"/>
</dbReference>
<sequence>MDLDLVKLSRDNFKETVRLRRHFHMHPELSFKEVETPKYIAEYLTNLGIEVETGVGLNGVVGRLITDENKQTVALRADFDALPIQDEKKVPYKSQVPGVMHACGHDAHTAVLLTVAKILSENKDALNGNVVFIFQHAEEVDPGGAIQMINDGCLDNVDAIFGMHVSSSVQVGEMGYKYGVATGMPDDFTITLIGEGGHAAKPQTTIDPVAAGIELCQDLQFKITRKISPMDNAVLSITIFNAGTQHNVIPDRVTIGGTLRTFGYNTQKRLINELNRSLRAIQTSHGVRYELDYMKGYPPVVNDDDMVDLVRDVMSNVSTVTKQNRLEKDLGGEDFAYYLQKVPGAFFYTGTKNTALNTDYAHHTSHFDIDEHGLKNGVAVMLGVALEYLNKEHE</sequence>
<dbReference type="FunFam" id="3.30.70.360:FF:000001">
    <property type="entry name" value="N-acetyldiaminopimelate deacetylase"/>
    <property type="match status" value="1"/>
</dbReference>
<dbReference type="InterPro" id="IPR017439">
    <property type="entry name" value="Amidohydrolase"/>
</dbReference>
<dbReference type="Pfam" id="PF07687">
    <property type="entry name" value="M20_dimer"/>
    <property type="match status" value="1"/>
</dbReference>
<dbReference type="SUPFAM" id="SSF55031">
    <property type="entry name" value="Bacterial exopeptidase dimerisation domain"/>
    <property type="match status" value="1"/>
</dbReference>
<keyword evidence="1 4" id="KW-0378">Hydrolase</keyword>
<evidence type="ECO:0000313" key="4">
    <source>
        <dbReference type="EMBL" id="CAD2070810.1"/>
    </source>
</evidence>
<feature type="domain" description="Peptidase M20 dimerisation" evidence="3">
    <location>
        <begin position="188"/>
        <end position="280"/>
    </location>
</feature>
<dbReference type="Pfam" id="PF01546">
    <property type="entry name" value="Peptidase_M20"/>
    <property type="match status" value="1"/>
</dbReference>
<gene>
    <name evidence="4" type="primary">yxeP_2</name>
    <name evidence="4" type="ORF">JEOSCH030_00091</name>
</gene>
<comment type="cofactor">
    <cofactor evidence="2">
        <name>Mn(2+)</name>
        <dbReference type="ChEBI" id="CHEBI:29035"/>
    </cofactor>
    <text evidence="2">The Mn(2+) ion enhances activity.</text>
</comment>